<protein>
    <submittedName>
        <fullName evidence="1">Uncharacterized protein</fullName>
    </submittedName>
</protein>
<keyword evidence="2" id="KW-1185">Reference proteome</keyword>
<accession>A0A6B2KU90</accession>
<dbReference type="EMBL" id="JAAGAA010000012">
    <property type="protein sequence ID" value="NDV13711.1"/>
    <property type="molecule type" value="Genomic_DNA"/>
</dbReference>
<comment type="caution">
    <text evidence="1">The sequence shown here is derived from an EMBL/GenBank/DDBJ whole genome shotgun (WGS) entry which is preliminary data.</text>
</comment>
<dbReference type="AlphaFoldDB" id="A0A6B2KU90"/>
<evidence type="ECO:0000313" key="1">
    <source>
        <dbReference type="EMBL" id="NDV13711.1"/>
    </source>
</evidence>
<evidence type="ECO:0000313" key="2">
    <source>
        <dbReference type="Proteomes" id="UP000482578"/>
    </source>
</evidence>
<sequence>MSTIVIHGHNFVKALLDSQSHGPQLIESVNAYLAYLSEQAEIAGLTVEVDNSDGGEGAWHVEAGADAAEAARADAFMRERVAGFWRWQQQAGRT</sequence>
<name>A0A6B2KU90_9NEIS</name>
<organism evidence="1 2">
    <name type="scientific">Crenobacter caeni</name>
    <dbReference type="NCBI Taxonomy" id="2705474"/>
    <lineage>
        <taxon>Bacteria</taxon>
        <taxon>Pseudomonadati</taxon>
        <taxon>Pseudomonadota</taxon>
        <taxon>Betaproteobacteria</taxon>
        <taxon>Neisseriales</taxon>
        <taxon>Neisseriaceae</taxon>
        <taxon>Crenobacter</taxon>
    </lineage>
</organism>
<dbReference type="Proteomes" id="UP000482578">
    <property type="component" value="Unassembled WGS sequence"/>
</dbReference>
<dbReference type="RefSeq" id="WP_163316933.1">
    <property type="nucleotide sequence ID" value="NZ_JAAGAA010000012.1"/>
</dbReference>
<reference evidence="1 2" key="1">
    <citation type="submission" date="2020-02" db="EMBL/GenBank/DDBJ databases">
        <authorList>
            <person name="Yang Z."/>
        </authorList>
    </citation>
    <scope>NUCLEOTIDE SEQUENCE [LARGE SCALE GENOMIC DNA]</scope>
    <source>
        <strain evidence="1 2">HX-7-9</strain>
    </source>
</reference>
<gene>
    <name evidence="1" type="ORF">GZH52_13065</name>
</gene>
<proteinExistence type="predicted"/>